<dbReference type="EMBL" id="JABSTU010000010">
    <property type="protein sequence ID" value="KAH8019265.1"/>
    <property type="molecule type" value="Genomic_DNA"/>
</dbReference>
<feature type="transmembrane region" description="Helical" evidence="2">
    <location>
        <begin position="222"/>
        <end position="241"/>
    </location>
</feature>
<name>A0A9J6DBC6_RHIMP</name>
<evidence type="ECO:0000313" key="3">
    <source>
        <dbReference type="EMBL" id="KAH8019265.1"/>
    </source>
</evidence>
<dbReference type="Proteomes" id="UP000821866">
    <property type="component" value="Chromosome 8"/>
</dbReference>
<keyword evidence="2" id="KW-1133">Transmembrane helix</keyword>
<protein>
    <submittedName>
        <fullName evidence="3">Uncharacterized protein</fullName>
    </submittedName>
</protein>
<comment type="caution">
    <text evidence="3">The sequence shown here is derived from an EMBL/GenBank/DDBJ whole genome shotgun (WGS) entry which is preliminary data.</text>
</comment>
<feature type="compositionally biased region" description="Polar residues" evidence="1">
    <location>
        <begin position="22"/>
        <end position="50"/>
    </location>
</feature>
<keyword evidence="4" id="KW-1185">Reference proteome</keyword>
<gene>
    <name evidence="3" type="ORF">HPB51_018608</name>
</gene>
<keyword evidence="2" id="KW-0812">Transmembrane</keyword>
<evidence type="ECO:0000256" key="1">
    <source>
        <dbReference type="SAM" id="MobiDB-lite"/>
    </source>
</evidence>
<dbReference type="AlphaFoldDB" id="A0A9J6DBC6"/>
<organism evidence="3 4">
    <name type="scientific">Rhipicephalus microplus</name>
    <name type="common">Cattle tick</name>
    <name type="synonym">Boophilus microplus</name>
    <dbReference type="NCBI Taxonomy" id="6941"/>
    <lineage>
        <taxon>Eukaryota</taxon>
        <taxon>Metazoa</taxon>
        <taxon>Ecdysozoa</taxon>
        <taxon>Arthropoda</taxon>
        <taxon>Chelicerata</taxon>
        <taxon>Arachnida</taxon>
        <taxon>Acari</taxon>
        <taxon>Parasitiformes</taxon>
        <taxon>Ixodida</taxon>
        <taxon>Ixodoidea</taxon>
        <taxon>Ixodidae</taxon>
        <taxon>Rhipicephalinae</taxon>
        <taxon>Rhipicephalus</taxon>
        <taxon>Boophilus</taxon>
    </lineage>
</organism>
<keyword evidence="2" id="KW-0472">Membrane</keyword>
<reference evidence="3" key="1">
    <citation type="journal article" date="2020" name="Cell">
        <title>Large-Scale Comparative Analyses of Tick Genomes Elucidate Their Genetic Diversity and Vector Capacities.</title>
        <authorList>
            <consortium name="Tick Genome and Microbiome Consortium (TIGMIC)"/>
            <person name="Jia N."/>
            <person name="Wang J."/>
            <person name="Shi W."/>
            <person name="Du L."/>
            <person name="Sun Y."/>
            <person name="Zhan W."/>
            <person name="Jiang J.F."/>
            <person name="Wang Q."/>
            <person name="Zhang B."/>
            <person name="Ji P."/>
            <person name="Bell-Sakyi L."/>
            <person name="Cui X.M."/>
            <person name="Yuan T.T."/>
            <person name="Jiang B.G."/>
            <person name="Yang W.F."/>
            <person name="Lam T.T."/>
            <person name="Chang Q.C."/>
            <person name="Ding S.J."/>
            <person name="Wang X.J."/>
            <person name="Zhu J.G."/>
            <person name="Ruan X.D."/>
            <person name="Zhao L."/>
            <person name="Wei J.T."/>
            <person name="Ye R.Z."/>
            <person name="Que T.C."/>
            <person name="Du C.H."/>
            <person name="Zhou Y.H."/>
            <person name="Cheng J.X."/>
            <person name="Dai P.F."/>
            <person name="Guo W.B."/>
            <person name="Han X.H."/>
            <person name="Huang E.J."/>
            <person name="Li L.F."/>
            <person name="Wei W."/>
            <person name="Gao Y.C."/>
            <person name="Liu J.Z."/>
            <person name="Shao H.Z."/>
            <person name="Wang X."/>
            <person name="Wang C.C."/>
            <person name="Yang T.C."/>
            <person name="Huo Q.B."/>
            <person name="Li W."/>
            <person name="Chen H.Y."/>
            <person name="Chen S.E."/>
            <person name="Zhou L.G."/>
            <person name="Ni X.B."/>
            <person name="Tian J.H."/>
            <person name="Sheng Y."/>
            <person name="Liu T."/>
            <person name="Pan Y.S."/>
            <person name="Xia L.Y."/>
            <person name="Li J."/>
            <person name="Zhao F."/>
            <person name="Cao W.C."/>
        </authorList>
    </citation>
    <scope>NUCLEOTIDE SEQUENCE</scope>
    <source>
        <strain evidence="3">Rmic-2018</strain>
    </source>
</reference>
<feature type="region of interest" description="Disordered" evidence="1">
    <location>
        <begin position="22"/>
        <end position="58"/>
    </location>
</feature>
<evidence type="ECO:0000313" key="4">
    <source>
        <dbReference type="Proteomes" id="UP000821866"/>
    </source>
</evidence>
<accession>A0A9J6DBC6</accession>
<proteinExistence type="predicted"/>
<sequence length="340" mass="36466">MSAPNASGSGPQEVENASSAILGTAPNDNTVDPSVACSSSAWGPTQNWSTARRGHSDGHMMARDAATSMSRENNVAPSRPATVKRKRFVDVGQKTVKQMNELARYVNAKGPCAICRTPGAVITLTQIRRRRRKFLRYLKSHEGSSLLCLYRAKLLSKGALEHVGILCAGRKGATKGSADIWPPESTPLLTPSAKAQKSVSWVEHPPEAQSDARPDYLTSDTGAFLLLLSLVALVIGILVIFKATGNSLKEYLGLITPATSVSSALPGGSQYPRDYIAATTDALTKEMNVLGSPAVGVVRRADRLSYVTCECWSSMHFKRASASWIEARILPVLIQTVNSS</sequence>
<evidence type="ECO:0000256" key="2">
    <source>
        <dbReference type="SAM" id="Phobius"/>
    </source>
</evidence>
<reference evidence="3" key="2">
    <citation type="submission" date="2021-09" db="EMBL/GenBank/DDBJ databases">
        <authorList>
            <person name="Jia N."/>
            <person name="Wang J."/>
            <person name="Shi W."/>
            <person name="Du L."/>
            <person name="Sun Y."/>
            <person name="Zhan W."/>
            <person name="Jiang J."/>
            <person name="Wang Q."/>
            <person name="Zhang B."/>
            <person name="Ji P."/>
            <person name="Sakyi L.B."/>
            <person name="Cui X."/>
            <person name="Yuan T."/>
            <person name="Jiang B."/>
            <person name="Yang W."/>
            <person name="Lam T.T.-Y."/>
            <person name="Chang Q."/>
            <person name="Ding S."/>
            <person name="Wang X."/>
            <person name="Zhu J."/>
            <person name="Ruan X."/>
            <person name="Zhao L."/>
            <person name="Wei J."/>
            <person name="Que T."/>
            <person name="Du C."/>
            <person name="Cheng J."/>
            <person name="Dai P."/>
            <person name="Han X."/>
            <person name="Huang E."/>
            <person name="Gao Y."/>
            <person name="Liu J."/>
            <person name="Shao H."/>
            <person name="Ye R."/>
            <person name="Li L."/>
            <person name="Wei W."/>
            <person name="Wang X."/>
            <person name="Wang C."/>
            <person name="Huo Q."/>
            <person name="Li W."/>
            <person name="Guo W."/>
            <person name="Chen H."/>
            <person name="Chen S."/>
            <person name="Zhou L."/>
            <person name="Zhou L."/>
            <person name="Ni X."/>
            <person name="Tian J."/>
            <person name="Zhou Y."/>
            <person name="Sheng Y."/>
            <person name="Liu T."/>
            <person name="Pan Y."/>
            <person name="Xia L."/>
            <person name="Li J."/>
            <person name="Zhao F."/>
            <person name="Cao W."/>
        </authorList>
    </citation>
    <scope>NUCLEOTIDE SEQUENCE</scope>
    <source>
        <strain evidence="3">Rmic-2018</strain>
        <tissue evidence="3">Larvae</tissue>
    </source>
</reference>